<sequence length="103" mass="12033">MHLITMRALAEAAVRFPQYKADLLNLGKVIEKGNFPNPAALKKVYPSLDNFKYLDKHYVINIARNDVRVIALIFFESQKFYVKGVYTHAEYDRFTDLHRGKKK</sequence>
<accession>A0A2L1UTT7</accession>
<dbReference type="OrthoDB" id="9799912at2"/>
<dbReference type="KEGG" id="rox:BV494_16165"/>
<dbReference type="AlphaFoldDB" id="A0A2L1UTT7"/>
<evidence type="ECO:0000313" key="2">
    <source>
        <dbReference type="Proteomes" id="UP000239197"/>
    </source>
</evidence>
<protein>
    <submittedName>
        <fullName evidence="1">Addiction module toxin RelE</fullName>
    </submittedName>
</protein>
<dbReference type="InterPro" id="IPR018669">
    <property type="entry name" value="Toxin_HigB"/>
</dbReference>
<evidence type="ECO:0000313" key="1">
    <source>
        <dbReference type="EMBL" id="AVF36369.1"/>
    </source>
</evidence>
<proteinExistence type="predicted"/>
<dbReference type="EMBL" id="CP019062">
    <property type="protein sequence ID" value="AVF36369.1"/>
    <property type="molecule type" value="Genomic_DNA"/>
</dbReference>
<organism evidence="1 2">
    <name type="scientific">Rahnella sikkimica</name>
    <dbReference type="NCBI Taxonomy" id="1805933"/>
    <lineage>
        <taxon>Bacteria</taxon>
        <taxon>Pseudomonadati</taxon>
        <taxon>Pseudomonadota</taxon>
        <taxon>Gammaproteobacteria</taxon>
        <taxon>Enterobacterales</taxon>
        <taxon>Yersiniaceae</taxon>
        <taxon>Rahnella</taxon>
    </lineage>
</organism>
<dbReference type="RefSeq" id="WP_104923779.1">
    <property type="nucleotide sequence ID" value="NZ_CP019062.1"/>
</dbReference>
<dbReference type="GO" id="GO:0004519">
    <property type="term" value="F:endonuclease activity"/>
    <property type="evidence" value="ECO:0007669"/>
    <property type="project" value="InterPro"/>
</dbReference>
<dbReference type="GO" id="GO:0003723">
    <property type="term" value="F:RNA binding"/>
    <property type="evidence" value="ECO:0007669"/>
    <property type="project" value="InterPro"/>
</dbReference>
<reference evidence="2" key="1">
    <citation type="submission" date="2017-01" db="EMBL/GenBank/DDBJ databases">
        <title>Genome sequence of Rouxiella sp. ERMR1:05.</title>
        <authorList>
            <person name="Kumar R."/>
            <person name="Singh D."/>
            <person name="Kumar S."/>
        </authorList>
    </citation>
    <scope>NUCLEOTIDE SEQUENCE [LARGE SCALE GENOMIC DNA]</scope>
    <source>
        <strain evidence="2">ERMR1:05</strain>
    </source>
</reference>
<dbReference type="Pfam" id="PF09907">
    <property type="entry name" value="HigB_toxin"/>
    <property type="match status" value="1"/>
</dbReference>
<dbReference type="GO" id="GO:0110001">
    <property type="term" value="C:toxin-antitoxin complex"/>
    <property type="evidence" value="ECO:0007669"/>
    <property type="project" value="InterPro"/>
</dbReference>
<keyword evidence="2" id="KW-1185">Reference proteome</keyword>
<name>A0A2L1UTT7_9GAMM</name>
<dbReference type="Proteomes" id="UP000239197">
    <property type="component" value="Chromosome"/>
</dbReference>
<gene>
    <name evidence="1" type="ORF">BV494_16165</name>
</gene>